<name>A0AA36HT80_9DINO</name>
<evidence type="ECO:0000256" key="1">
    <source>
        <dbReference type="SAM" id="MobiDB-lite"/>
    </source>
</evidence>
<reference evidence="2" key="1">
    <citation type="submission" date="2023-08" db="EMBL/GenBank/DDBJ databases">
        <authorList>
            <person name="Chen Y."/>
            <person name="Shah S."/>
            <person name="Dougan E. K."/>
            <person name="Thang M."/>
            <person name="Chan C."/>
        </authorList>
    </citation>
    <scope>NUCLEOTIDE SEQUENCE</scope>
</reference>
<sequence>MAAVNDGHKACTFCRRELPASELKDHGRRVLCPSCNTVETMLRRNLDGKPEHMPSVDDAESVKFFAHLAEQRQACGGRLNWTTVRAGLITAISDKIIESHTTAVGGVFKPKSVWERKGYTTQQIEESPHEWDPILGDTHAVMLKSVCRQTTVQNVTSAVLEHEKRATAKKNKKPKGGAPADEEALDLDLPLPPKAECNSTKSVTAEHKRQAQVAKKVASQNTKAAALAAKAVSCLHPVCAALEKSLACVAKRPSDASRSGLEQALTDSKAKLTCWLAACRDLLVQHEQEKPSQEPQALASLPFTADDLKPALACAREVLKSVKVSAPARKRAAPEQGDGPADVSAQPKRRRAK</sequence>
<proteinExistence type="predicted"/>
<dbReference type="EMBL" id="CAUJNA010000281">
    <property type="protein sequence ID" value="CAJ1374885.1"/>
    <property type="molecule type" value="Genomic_DNA"/>
</dbReference>
<protein>
    <submittedName>
        <fullName evidence="2">Uncharacterized protein</fullName>
    </submittedName>
</protein>
<keyword evidence="3" id="KW-1185">Reference proteome</keyword>
<comment type="caution">
    <text evidence="2">The sequence shown here is derived from an EMBL/GenBank/DDBJ whole genome shotgun (WGS) entry which is preliminary data.</text>
</comment>
<feature type="region of interest" description="Disordered" evidence="1">
    <location>
        <begin position="163"/>
        <end position="203"/>
    </location>
</feature>
<gene>
    <name evidence="2" type="ORF">EVOR1521_LOCUS4305</name>
</gene>
<organism evidence="2 3">
    <name type="scientific">Effrenium voratum</name>
    <dbReference type="NCBI Taxonomy" id="2562239"/>
    <lineage>
        <taxon>Eukaryota</taxon>
        <taxon>Sar</taxon>
        <taxon>Alveolata</taxon>
        <taxon>Dinophyceae</taxon>
        <taxon>Suessiales</taxon>
        <taxon>Symbiodiniaceae</taxon>
        <taxon>Effrenium</taxon>
    </lineage>
</organism>
<feature type="region of interest" description="Disordered" evidence="1">
    <location>
        <begin position="325"/>
        <end position="353"/>
    </location>
</feature>
<accession>A0AA36HT80</accession>
<evidence type="ECO:0000313" key="2">
    <source>
        <dbReference type="EMBL" id="CAJ1374885.1"/>
    </source>
</evidence>
<dbReference type="AlphaFoldDB" id="A0AA36HT80"/>
<evidence type="ECO:0000313" key="3">
    <source>
        <dbReference type="Proteomes" id="UP001178507"/>
    </source>
</evidence>
<dbReference type="Proteomes" id="UP001178507">
    <property type="component" value="Unassembled WGS sequence"/>
</dbReference>